<gene>
    <name evidence="2" type="ORF">C0186_00795</name>
</gene>
<dbReference type="AlphaFoldDB" id="A0A2J6WQJ2"/>
<evidence type="ECO:0000259" key="1">
    <source>
        <dbReference type="Pfam" id="PF01882"/>
    </source>
</evidence>
<evidence type="ECO:0000313" key="3">
    <source>
        <dbReference type="Proteomes" id="UP000242288"/>
    </source>
</evidence>
<dbReference type="PANTHER" id="PTHR34351">
    <property type="entry name" value="SLR1927 PROTEIN-RELATED"/>
    <property type="match status" value="1"/>
</dbReference>
<feature type="domain" description="DUF58" evidence="1">
    <location>
        <begin position="158"/>
        <end position="252"/>
    </location>
</feature>
<protein>
    <recommendedName>
        <fullName evidence="1">DUF58 domain-containing protein</fullName>
    </recommendedName>
</protein>
<dbReference type="EMBL" id="PNIO01000006">
    <property type="protein sequence ID" value="PMP72671.1"/>
    <property type="molecule type" value="Genomic_DNA"/>
</dbReference>
<accession>A0A2J6WQJ2</accession>
<dbReference type="Pfam" id="PF01882">
    <property type="entry name" value="DUF58"/>
    <property type="match status" value="1"/>
</dbReference>
<dbReference type="PANTHER" id="PTHR34351:SF1">
    <property type="entry name" value="SLR1927 PROTEIN"/>
    <property type="match status" value="1"/>
</dbReference>
<evidence type="ECO:0000313" key="2">
    <source>
        <dbReference type="EMBL" id="PMP72671.1"/>
    </source>
</evidence>
<dbReference type="InterPro" id="IPR002881">
    <property type="entry name" value="DUF58"/>
</dbReference>
<sequence>MFLIVSFLLSIMALSGIVSFFNQKNIELSILLPKDIFALRPASFRIRAKNKYFFGLFLLRIKVFNEEAVISYLKGEKIFIVNLTFPERGKHTINEIIISSYFPFYFFRRTRALPVNLEFTVFPYPLKCDISFLIAEGKAKIDSTISKGKSYEGEVTGVRAYSHGDPLKYIHWKATAKTSSLKTKEFSPPAGNPVVVNLSDFSGNLEEKISKTTYALIELTKMGNPIGLKLDNEFYPPETGHSHLRKMLYALAVYKSK</sequence>
<organism evidence="2 3">
    <name type="scientific">Thermodesulfovibrio aggregans</name>
    <dbReference type="NCBI Taxonomy" id="86166"/>
    <lineage>
        <taxon>Bacteria</taxon>
        <taxon>Pseudomonadati</taxon>
        <taxon>Nitrospirota</taxon>
        <taxon>Thermodesulfovibrionia</taxon>
        <taxon>Thermodesulfovibrionales</taxon>
        <taxon>Thermodesulfovibrionaceae</taxon>
        <taxon>Thermodesulfovibrio</taxon>
    </lineage>
</organism>
<reference evidence="2 3" key="1">
    <citation type="submission" date="2018-01" db="EMBL/GenBank/DDBJ databases">
        <title>Metagenomic assembled genomes from two thermal pools in the Uzon Caldera, Kamchatka, Russia.</title>
        <authorList>
            <person name="Wilkins L."/>
            <person name="Ettinger C."/>
        </authorList>
    </citation>
    <scope>NUCLEOTIDE SEQUENCE [LARGE SCALE GENOMIC DNA]</scope>
    <source>
        <strain evidence="2">ZAV-04</strain>
    </source>
</reference>
<proteinExistence type="predicted"/>
<dbReference type="Proteomes" id="UP000242288">
    <property type="component" value="Unassembled WGS sequence"/>
</dbReference>
<comment type="caution">
    <text evidence="2">The sequence shown here is derived from an EMBL/GenBank/DDBJ whole genome shotgun (WGS) entry which is preliminary data.</text>
</comment>
<name>A0A2J6WQJ2_9BACT</name>